<proteinExistence type="predicted"/>
<protein>
    <submittedName>
        <fullName evidence="1">Uncharacterized protein</fullName>
    </submittedName>
</protein>
<evidence type="ECO:0000313" key="1">
    <source>
        <dbReference type="EMBL" id="KAK7872626.1"/>
    </source>
</evidence>
<keyword evidence="2" id="KW-1185">Reference proteome</keyword>
<dbReference type="AlphaFoldDB" id="A0AAN9ZE40"/>
<organism evidence="1 2">
    <name type="scientific">Gryllus longicercus</name>
    <dbReference type="NCBI Taxonomy" id="2509291"/>
    <lineage>
        <taxon>Eukaryota</taxon>
        <taxon>Metazoa</taxon>
        <taxon>Ecdysozoa</taxon>
        <taxon>Arthropoda</taxon>
        <taxon>Hexapoda</taxon>
        <taxon>Insecta</taxon>
        <taxon>Pterygota</taxon>
        <taxon>Neoptera</taxon>
        <taxon>Polyneoptera</taxon>
        <taxon>Orthoptera</taxon>
        <taxon>Ensifera</taxon>
        <taxon>Gryllidea</taxon>
        <taxon>Grylloidea</taxon>
        <taxon>Gryllidae</taxon>
        <taxon>Gryllinae</taxon>
        <taxon>Gryllus</taxon>
    </lineage>
</organism>
<gene>
    <name evidence="1" type="ORF">R5R35_001963</name>
</gene>
<reference evidence="1 2" key="1">
    <citation type="submission" date="2024-03" db="EMBL/GenBank/DDBJ databases">
        <title>The genome assembly and annotation of the cricket Gryllus longicercus Weissman &amp; Gray.</title>
        <authorList>
            <person name="Szrajer S."/>
            <person name="Gray D."/>
            <person name="Ylla G."/>
        </authorList>
    </citation>
    <scope>NUCLEOTIDE SEQUENCE [LARGE SCALE GENOMIC DNA]</scope>
    <source>
        <strain evidence="1">DAG 2021-001</strain>
        <tissue evidence="1">Whole body minus gut</tissue>
    </source>
</reference>
<dbReference type="EMBL" id="JAZDUA010000022">
    <property type="protein sequence ID" value="KAK7872626.1"/>
    <property type="molecule type" value="Genomic_DNA"/>
</dbReference>
<evidence type="ECO:0000313" key="2">
    <source>
        <dbReference type="Proteomes" id="UP001378592"/>
    </source>
</evidence>
<comment type="caution">
    <text evidence="1">The sequence shown here is derived from an EMBL/GenBank/DDBJ whole genome shotgun (WGS) entry which is preliminary data.</text>
</comment>
<dbReference type="Proteomes" id="UP001378592">
    <property type="component" value="Unassembled WGS sequence"/>
</dbReference>
<accession>A0AAN9ZE40</accession>
<name>A0AAN9ZE40_9ORTH</name>
<sequence>MEGPTVLVVPASSPGAADGGGESLLEVHLLGKGLRALRGNQNSIAAHHAQEALRCGASETEAFVVTTPHPHFLDFLARRKIFQISAMDVNTIGSFQKMIAFHDTWVMVLEAKDVEELLVESKAKGLSGELYKNVRDIVKFVEKGRNS</sequence>